<name>A0AAV5U4M5_9BILA</name>
<keyword evidence="2" id="KW-0732">Signal</keyword>
<feature type="region of interest" description="Disordered" evidence="1">
    <location>
        <begin position="160"/>
        <end position="240"/>
    </location>
</feature>
<evidence type="ECO:0000256" key="2">
    <source>
        <dbReference type="SAM" id="SignalP"/>
    </source>
</evidence>
<dbReference type="Proteomes" id="UP001432027">
    <property type="component" value="Unassembled WGS sequence"/>
</dbReference>
<evidence type="ECO:0000313" key="3">
    <source>
        <dbReference type="EMBL" id="GMT01804.1"/>
    </source>
</evidence>
<feature type="chain" id="PRO_5043686184" evidence="2">
    <location>
        <begin position="26"/>
        <end position="530"/>
    </location>
</feature>
<dbReference type="EMBL" id="BTSX01000005">
    <property type="protein sequence ID" value="GMT01804.1"/>
    <property type="molecule type" value="Genomic_DNA"/>
</dbReference>
<organism evidence="3 4">
    <name type="scientific">Pristionchus entomophagus</name>
    <dbReference type="NCBI Taxonomy" id="358040"/>
    <lineage>
        <taxon>Eukaryota</taxon>
        <taxon>Metazoa</taxon>
        <taxon>Ecdysozoa</taxon>
        <taxon>Nematoda</taxon>
        <taxon>Chromadorea</taxon>
        <taxon>Rhabditida</taxon>
        <taxon>Rhabditina</taxon>
        <taxon>Diplogasteromorpha</taxon>
        <taxon>Diplogasteroidea</taxon>
        <taxon>Neodiplogasteridae</taxon>
        <taxon>Pristionchus</taxon>
    </lineage>
</organism>
<evidence type="ECO:0000256" key="1">
    <source>
        <dbReference type="SAM" id="MobiDB-lite"/>
    </source>
</evidence>
<feature type="compositionally biased region" description="Gly residues" evidence="1">
    <location>
        <begin position="388"/>
        <end position="397"/>
    </location>
</feature>
<feature type="non-terminal residue" evidence="3">
    <location>
        <position position="1"/>
    </location>
</feature>
<feature type="compositionally biased region" description="Basic and acidic residues" evidence="1">
    <location>
        <begin position="228"/>
        <end position="240"/>
    </location>
</feature>
<protein>
    <submittedName>
        <fullName evidence="3">Uncharacterized protein</fullName>
    </submittedName>
</protein>
<feature type="compositionally biased region" description="Low complexity" evidence="1">
    <location>
        <begin position="28"/>
        <end position="47"/>
    </location>
</feature>
<comment type="caution">
    <text evidence="3">The sequence shown here is derived from an EMBL/GenBank/DDBJ whole genome shotgun (WGS) entry which is preliminary data.</text>
</comment>
<accession>A0AAV5U4M5</accession>
<keyword evidence="4" id="KW-1185">Reference proteome</keyword>
<feature type="region of interest" description="Disordered" evidence="1">
    <location>
        <begin position="347"/>
        <end position="467"/>
    </location>
</feature>
<gene>
    <name evidence="3" type="ORF">PENTCL1PPCAC_23978</name>
</gene>
<feature type="signal peptide" evidence="2">
    <location>
        <begin position="1"/>
        <end position="25"/>
    </location>
</feature>
<feature type="compositionally biased region" description="Polar residues" evidence="1">
    <location>
        <begin position="435"/>
        <end position="467"/>
    </location>
</feature>
<feature type="region of interest" description="Disordered" evidence="1">
    <location>
        <begin position="259"/>
        <end position="330"/>
    </location>
</feature>
<feature type="compositionally biased region" description="Gly residues" evidence="1">
    <location>
        <begin position="318"/>
        <end position="330"/>
    </location>
</feature>
<sequence length="530" mass="55228">STLSVRLMISTFFVVLLLLTWPISAQDDGAPAPDQASVAEESFSESLPPEEPQSDPVSERDEPQEPQSDPVPDATAPAEPDPVVPEVVPSLITDAPVSVPQPDTDLLAPAVEPSIPTPALEAAPPTVSVESSPILSVPSVPATLPTPSLPSFAPSFPSIGSGAVPMNRPHWTSSDHDHSHEDHHHHDHHRHSSEEHHGHGWGGWGGHHHHHSEEEHHHHHHPHHDHHDHHDRDSSEEFEFGRDRNGGCGLFMQLLGACGDGSGPSGNPNNPAQPSNNWGSNSAGNTGQNTGSGGSWWQQRLGDAGSQKIPNPIPSLGTGSGTGSFGSGSLGTGSLGSGSFGAGFDPVTNINLPRGQGSFDEPSTSIGTGGGPNLPRGMGSFDEPGTKSGFGSGGSGGLRESNSFDWMKQPAPSGVGSGGLKDTSSFGSGTGGMKDTSTFGSGRPKQPSSFDDWTKTPSSFPSVPTPQAETTVTCKSMEFIGFSNGRMQFKCDCGAGGISYQEGQCVGRAPALRAPIIHSHRGPSSTFGWI</sequence>
<feature type="region of interest" description="Disordered" evidence="1">
    <location>
        <begin position="28"/>
        <end position="84"/>
    </location>
</feature>
<feature type="non-terminal residue" evidence="3">
    <location>
        <position position="530"/>
    </location>
</feature>
<evidence type="ECO:0000313" key="4">
    <source>
        <dbReference type="Proteomes" id="UP001432027"/>
    </source>
</evidence>
<reference evidence="3" key="1">
    <citation type="submission" date="2023-10" db="EMBL/GenBank/DDBJ databases">
        <title>Genome assembly of Pristionchus species.</title>
        <authorList>
            <person name="Yoshida K."/>
            <person name="Sommer R.J."/>
        </authorList>
    </citation>
    <scope>NUCLEOTIDE SEQUENCE</scope>
    <source>
        <strain evidence="3">RS0144</strain>
    </source>
</reference>
<feature type="compositionally biased region" description="Basic and acidic residues" evidence="1">
    <location>
        <begin position="173"/>
        <end position="184"/>
    </location>
</feature>
<feature type="compositionally biased region" description="Low complexity" evidence="1">
    <location>
        <begin position="265"/>
        <end position="299"/>
    </location>
</feature>
<feature type="compositionally biased region" description="Basic residues" evidence="1">
    <location>
        <begin position="217"/>
        <end position="227"/>
    </location>
</feature>
<proteinExistence type="predicted"/>
<dbReference type="AlphaFoldDB" id="A0AAV5U4M5"/>